<comment type="caution">
    <text evidence="13">The sequence shown here is derived from an EMBL/GenBank/DDBJ whole genome shotgun (WGS) entry which is preliminary data.</text>
</comment>
<dbReference type="InterPro" id="IPR002126">
    <property type="entry name" value="Cadherin-like_dom"/>
</dbReference>
<evidence type="ECO:0000256" key="11">
    <source>
        <dbReference type="SAM" id="SignalP"/>
    </source>
</evidence>
<evidence type="ECO:0000259" key="12">
    <source>
        <dbReference type="PROSITE" id="PS50268"/>
    </source>
</evidence>
<reference evidence="13 14" key="1">
    <citation type="submission" date="2024-11" db="EMBL/GenBank/DDBJ databases">
        <title>Adaptive evolution of stress response genes in parasites aligns with host niche diversity.</title>
        <authorList>
            <person name="Hahn C."/>
            <person name="Resl P."/>
        </authorList>
    </citation>
    <scope>NUCLEOTIDE SEQUENCE [LARGE SCALE GENOMIC DNA]</scope>
    <source>
        <strain evidence="13">EGGRZ-B1_66</strain>
        <tissue evidence="13">Body</tissue>
    </source>
</reference>
<organism evidence="13 14">
    <name type="scientific">Cichlidogyrus casuarinus</name>
    <dbReference type="NCBI Taxonomy" id="1844966"/>
    <lineage>
        <taxon>Eukaryota</taxon>
        <taxon>Metazoa</taxon>
        <taxon>Spiralia</taxon>
        <taxon>Lophotrochozoa</taxon>
        <taxon>Platyhelminthes</taxon>
        <taxon>Monogenea</taxon>
        <taxon>Monopisthocotylea</taxon>
        <taxon>Dactylogyridea</taxon>
        <taxon>Ancyrocephalidae</taxon>
        <taxon>Cichlidogyrus</taxon>
    </lineage>
</organism>
<name>A0ABD2QHM5_9PLAT</name>
<dbReference type="SUPFAM" id="SSF49313">
    <property type="entry name" value="Cadherin-like"/>
    <property type="match status" value="2"/>
</dbReference>
<dbReference type="CDD" id="cd11304">
    <property type="entry name" value="Cadherin_repeat"/>
    <property type="match status" value="2"/>
</dbReference>
<keyword evidence="2 10" id="KW-0812">Transmembrane</keyword>
<dbReference type="FunFam" id="2.60.40.60:FF:000116">
    <property type="entry name" value="Dachsous cadherin-related 2"/>
    <property type="match status" value="1"/>
</dbReference>
<evidence type="ECO:0000256" key="8">
    <source>
        <dbReference type="ARBA" id="ARBA00023180"/>
    </source>
</evidence>
<dbReference type="EMBL" id="JBJKFK010000177">
    <property type="protein sequence ID" value="KAL3319035.1"/>
    <property type="molecule type" value="Genomic_DNA"/>
</dbReference>
<gene>
    <name evidence="13" type="ORF">Ciccas_002305</name>
</gene>
<dbReference type="Gene3D" id="2.60.40.60">
    <property type="entry name" value="Cadherins"/>
    <property type="match status" value="2"/>
</dbReference>
<evidence type="ECO:0000256" key="2">
    <source>
        <dbReference type="ARBA" id="ARBA00022692"/>
    </source>
</evidence>
<dbReference type="PROSITE" id="PS50268">
    <property type="entry name" value="CADHERIN_2"/>
    <property type="match status" value="2"/>
</dbReference>
<protein>
    <recommendedName>
        <fullName evidence="12">Cadherin domain-containing protein</fullName>
    </recommendedName>
</protein>
<dbReference type="PROSITE" id="PS00232">
    <property type="entry name" value="CADHERIN_1"/>
    <property type="match status" value="1"/>
</dbReference>
<keyword evidence="14" id="KW-1185">Reference proteome</keyword>
<evidence type="ECO:0000256" key="5">
    <source>
        <dbReference type="ARBA" id="ARBA00022889"/>
    </source>
</evidence>
<dbReference type="SMART" id="SM00112">
    <property type="entry name" value="CA"/>
    <property type="match status" value="2"/>
</dbReference>
<dbReference type="InterPro" id="IPR050174">
    <property type="entry name" value="Protocadherin/Cadherin-CA"/>
</dbReference>
<keyword evidence="5" id="KW-0130">Cell adhesion</keyword>
<comment type="subcellular location">
    <subcellularLocation>
        <location evidence="1">Membrane</location>
        <topology evidence="1">Single-pass membrane protein</topology>
    </subcellularLocation>
</comment>
<feature type="signal peptide" evidence="11">
    <location>
        <begin position="1"/>
        <end position="18"/>
    </location>
</feature>
<evidence type="ECO:0000256" key="1">
    <source>
        <dbReference type="ARBA" id="ARBA00004167"/>
    </source>
</evidence>
<dbReference type="InterPro" id="IPR020894">
    <property type="entry name" value="Cadherin_CS"/>
</dbReference>
<dbReference type="GO" id="GO:0007155">
    <property type="term" value="P:cell adhesion"/>
    <property type="evidence" value="ECO:0007669"/>
    <property type="project" value="UniProtKB-KW"/>
</dbReference>
<dbReference type="Pfam" id="PF00028">
    <property type="entry name" value="Cadherin"/>
    <property type="match status" value="2"/>
</dbReference>
<feature type="domain" description="Cadherin" evidence="12">
    <location>
        <begin position="13"/>
        <end position="102"/>
    </location>
</feature>
<dbReference type="PANTHER" id="PTHR24028">
    <property type="entry name" value="CADHERIN-87A"/>
    <property type="match status" value="1"/>
</dbReference>
<evidence type="ECO:0000256" key="3">
    <source>
        <dbReference type="ARBA" id="ARBA00022737"/>
    </source>
</evidence>
<evidence type="ECO:0000256" key="6">
    <source>
        <dbReference type="ARBA" id="ARBA00022989"/>
    </source>
</evidence>
<evidence type="ECO:0000313" key="14">
    <source>
        <dbReference type="Proteomes" id="UP001626550"/>
    </source>
</evidence>
<evidence type="ECO:0000256" key="9">
    <source>
        <dbReference type="PROSITE-ProRule" id="PRU00043"/>
    </source>
</evidence>
<proteinExistence type="predicted"/>
<feature type="transmembrane region" description="Helical" evidence="10">
    <location>
        <begin position="232"/>
        <end position="256"/>
    </location>
</feature>
<dbReference type="GO" id="GO:0016020">
    <property type="term" value="C:membrane"/>
    <property type="evidence" value="ECO:0007669"/>
    <property type="project" value="UniProtKB-SubCell"/>
</dbReference>
<feature type="domain" description="Cadherin" evidence="12">
    <location>
        <begin position="119"/>
        <end position="211"/>
    </location>
</feature>
<dbReference type="Proteomes" id="UP001626550">
    <property type="component" value="Unassembled WGS sequence"/>
</dbReference>
<dbReference type="AlphaFoldDB" id="A0ABD2QHM5"/>
<keyword evidence="8" id="KW-0325">Glycoprotein</keyword>
<evidence type="ECO:0000256" key="4">
    <source>
        <dbReference type="ARBA" id="ARBA00022837"/>
    </source>
</evidence>
<accession>A0ABD2QHM5</accession>
<evidence type="ECO:0000256" key="10">
    <source>
        <dbReference type="SAM" id="Phobius"/>
    </source>
</evidence>
<feature type="chain" id="PRO_5044763302" description="Cadherin domain-containing protein" evidence="11">
    <location>
        <begin position="19"/>
        <end position="407"/>
    </location>
</feature>
<dbReference type="InterPro" id="IPR015919">
    <property type="entry name" value="Cadherin-like_sf"/>
</dbReference>
<evidence type="ECO:0000256" key="7">
    <source>
        <dbReference type="ARBA" id="ARBA00023136"/>
    </source>
</evidence>
<dbReference type="GO" id="GO:0005509">
    <property type="term" value="F:calcium ion binding"/>
    <property type="evidence" value="ECO:0007669"/>
    <property type="project" value="UniProtKB-UniRule"/>
</dbReference>
<evidence type="ECO:0000313" key="13">
    <source>
        <dbReference type="EMBL" id="KAL3319035.1"/>
    </source>
</evidence>
<keyword evidence="7 10" id="KW-0472">Membrane</keyword>
<keyword evidence="6 10" id="KW-1133">Transmembrane helix</keyword>
<keyword evidence="4 9" id="KW-0106">Calcium</keyword>
<sequence length="407" mass="45750">MISLSWRLLTFQIGAVRAVDQDAENKHRQMRIYLEEESGAEAKKYLMVQSNGEIYTRNQPLDREKIDKLSFNVIAQDADSYNSSIASVTISIDDENDNYPQWVDNKLALNVSLFTESRTILTKVRAVDADKGPNGRIEYSIVGGNVDNYFALDPISGSLLLNRAFLVNENASSVISQVFSLQLQAADQGEPKKYNRTLLTIYIRGDMHPSYEEAVDNDNYRTGKSFELDRDLVIMLTMIAITLLISMVLILAIWMLRCKHLGPFTRRFRNPVSPSNTGQATINSWKYSTQGDYLIPNNVIADDDSKGGTILYSTASNYNNISTFDPSKYEILLAGKKNNTELYSSLTMKPASPVLYVQGATQTTSYATLKPSLRNKARVQMNENCLIPMKPNANSSLELDFHQTQIN</sequence>
<keyword evidence="11" id="KW-0732">Signal</keyword>
<keyword evidence="3" id="KW-0677">Repeat</keyword>
<dbReference type="PANTHER" id="PTHR24028:SF146">
    <property type="entry name" value="CADHERIN 96CB, ISOFORM D-RELATED"/>
    <property type="match status" value="1"/>
</dbReference>